<dbReference type="AlphaFoldDB" id="A0A1P8F6H0"/>
<proteinExistence type="predicted"/>
<reference evidence="4" key="1">
    <citation type="submission" date="2016-11" db="EMBL/GenBank/DDBJ databases">
        <title>Dehalogenimonas formicexedens sp. nov., a chlorinated alkane respiring bacterium isolated from contaminated groundwater.</title>
        <authorList>
            <person name="Key T.A."/>
            <person name="Bowman K.S."/>
            <person name="Lee I."/>
            <person name="Chun J."/>
            <person name="Albuquerque L."/>
            <person name="da Costa M.S."/>
            <person name="Rainey F.A."/>
            <person name="Moe W.M."/>
        </authorList>
    </citation>
    <scope>NUCLEOTIDE SEQUENCE [LARGE SCALE GENOMIC DNA]</scope>
    <source>
        <strain evidence="4">NSZ-14</strain>
    </source>
</reference>
<dbReference type="InterPro" id="IPR011006">
    <property type="entry name" value="CheY-like_superfamily"/>
</dbReference>
<dbReference type="PROSITE" id="PS50110">
    <property type="entry name" value="RESPONSE_REGULATORY"/>
    <property type="match status" value="1"/>
</dbReference>
<sequence length="129" mass="14009">MRFVVADRQPSTRSALKLLVEQYPDMEYAGGAGDTESLVKLARSVKPDLTLVEWELLGVWPKGTLADLKNSVVVVLSCCLDRSVPLEAGADYYVSKVDKPERLIGVIEDIRTRFNAGVAAPAPSVPPNP</sequence>
<evidence type="ECO:0000313" key="3">
    <source>
        <dbReference type="EMBL" id="APV44063.1"/>
    </source>
</evidence>
<dbReference type="GO" id="GO:0000160">
    <property type="term" value="P:phosphorelay signal transduction system"/>
    <property type="evidence" value="ECO:0007669"/>
    <property type="project" value="InterPro"/>
</dbReference>
<evidence type="ECO:0000313" key="4">
    <source>
        <dbReference type="Proteomes" id="UP000185934"/>
    </source>
</evidence>
<evidence type="ECO:0000259" key="2">
    <source>
        <dbReference type="PROSITE" id="PS50110"/>
    </source>
</evidence>
<accession>A0A1P8F6H0</accession>
<dbReference type="STRING" id="1839801.Dform_00708"/>
<dbReference type="KEGG" id="dfo:Dform_00708"/>
<dbReference type="Gene3D" id="3.40.50.2300">
    <property type="match status" value="1"/>
</dbReference>
<dbReference type="SUPFAM" id="SSF52172">
    <property type="entry name" value="CheY-like"/>
    <property type="match status" value="1"/>
</dbReference>
<dbReference type="EMBL" id="CP018258">
    <property type="protein sequence ID" value="APV44063.1"/>
    <property type="molecule type" value="Genomic_DNA"/>
</dbReference>
<evidence type="ECO:0000256" key="1">
    <source>
        <dbReference type="PROSITE-ProRule" id="PRU00169"/>
    </source>
</evidence>
<name>A0A1P8F6H0_9CHLR</name>
<dbReference type="Proteomes" id="UP000185934">
    <property type="component" value="Chromosome"/>
</dbReference>
<feature type="domain" description="Response regulatory" evidence="2">
    <location>
        <begin position="2"/>
        <end position="111"/>
    </location>
</feature>
<keyword evidence="4" id="KW-1185">Reference proteome</keyword>
<dbReference type="InterPro" id="IPR001789">
    <property type="entry name" value="Sig_transdc_resp-reg_receiver"/>
</dbReference>
<protein>
    <recommendedName>
        <fullName evidence="2">Response regulatory domain-containing protein</fullName>
    </recommendedName>
</protein>
<dbReference type="OrthoDB" id="162475at2"/>
<dbReference type="RefSeq" id="WP_076003797.1">
    <property type="nucleotide sequence ID" value="NZ_CP018258.1"/>
</dbReference>
<gene>
    <name evidence="3" type="ORF">Dform_00708</name>
</gene>
<organism evidence="3 4">
    <name type="scientific">Dehalogenimonas formicexedens</name>
    <dbReference type="NCBI Taxonomy" id="1839801"/>
    <lineage>
        <taxon>Bacteria</taxon>
        <taxon>Bacillati</taxon>
        <taxon>Chloroflexota</taxon>
        <taxon>Dehalococcoidia</taxon>
        <taxon>Dehalococcoidales</taxon>
        <taxon>Dehalococcoidaceae</taxon>
        <taxon>Dehalogenimonas</taxon>
    </lineage>
</organism>
<comment type="caution">
    <text evidence="1">Lacks conserved residue(s) required for the propagation of feature annotation.</text>
</comment>